<organism evidence="1 2">
    <name type="scientific">Natronococcus pandeyae</name>
    <dbReference type="NCBI Taxonomy" id="2055836"/>
    <lineage>
        <taxon>Archaea</taxon>
        <taxon>Methanobacteriati</taxon>
        <taxon>Methanobacteriota</taxon>
        <taxon>Stenosarchaea group</taxon>
        <taxon>Halobacteria</taxon>
        <taxon>Halobacteriales</taxon>
        <taxon>Natrialbaceae</taxon>
        <taxon>Natronococcus</taxon>
    </lineage>
</organism>
<evidence type="ECO:0000313" key="1">
    <source>
        <dbReference type="EMBL" id="TYL37437.1"/>
    </source>
</evidence>
<dbReference type="Proteomes" id="UP000766904">
    <property type="component" value="Unassembled WGS sequence"/>
</dbReference>
<reference evidence="1" key="1">
    <citation type="submission" date="2017-11" db="EMBL/GenBank/DDBJ databases">
        <authorList>
            <person name="Kajale S.C."/>
            <person name="Sharma A."/>
        </authorList>
    </citation>
    <scope>NUCLEOTIDE SEQUENCE</scope>
    <source>
        <strain evidence="1">LS1_42</strain>
    </source>
</reference>
<proteinExistence type="predicted"/>
<comment type="caution">
    <text evidence="1">The sequence shown here is derived from an EMBL/GenBank/DDBJ whole genome shotgun (WGS) entry which is preliminary data.</text>
</comment>
<accession>A0A8J8Q1X0</accession>
<keyword evidence="2" id="KW-1185">Reference proteome</keyword>
<name>A0A8J8Q1X0_9EURY</name>
<gene>
    <name evidence="1" type="ORF">CV102_17685</name>
</gene>
<sequence>MWEEADEERREEEGYESFDVIDFSVHEVTLRGEFPEMDEGRWETRRAAADAFTAGLIADESEDGE</sequence>
<dbReference type="EMBL" id="PHNJ01000010">
    <property type="protein sequence ID" value="TYL37437.1"/>
    <property type="molecule type" value="Genomic_DNA"/>
</dbReference>
<protein>
    <submittedName>
        <fullName evidence="1">Uncharacterized protein</fullName>
    </submittedName>
</protein>
<dbReference type="AlphaFoldDB" id="A0A8J8Q1X0"/>
<evidence type="ECO:0000313" key="2">
    <source>
        <dbReference type="Proteomes" id="UP000766904"/>
    </source>
</evidence>
<dbReference type="RefSeq" id="WP_148859297.1">
    <property type="nucleotide sequence ID" value="NZ_PHNJ01000010.1"/>
</dbReference>